<feature type="non-terminal residue" evidence="1">
    <location>
        <position position="1"/>
    </location>
</feature>
<dbReference type="EMBL" id="QJKJ01003689">
    <property type="protein sequence ID" value="RDX97300.1"/>
    <property type="molecule type" value="Genomic_DNA"/>
</dbReference>
<keyword evidence="2" id="KW-1185">Reference proteome</keyword>
<dbReference type="InterPro" id="IPR043128">
    <property type="entry name" value="Rev_trsase/Diguanyl_cyclase"/>
</dbReference>
<evidence type="ECO:0000313" key="1">
    <source>
        <dbReference type="EMBL" id="RDX97300.1"/>
    </source>
</evidence>
<dbReference type="AlphaFoldDB" id="A0A371H3B9"/>
<dbReference type="SUPFAM" id="SSF56672">
    <property type="entry name" value="DNA/RNA polymerases"/>
    <property type="match status" value="1"/>
</dbReference>
<dbReference type="PANTHER" id="PTHR24559:SF444">
    <property type="entry name" value="REVERSE TRANSCRIPTASE DOMAIN-CONTAINING PROTEIN"/>
    <property type="match status" value="1"/>
</dbReference>
<name>A0A371H3B9_MUCPR</name>
<proteinExistence type="predicted"/>
<comment type="caution">
    <text evidence="1">The sequence shown here is derived from an EMBL/GenBank/DDBJ whole genome shotgun (WGS) entry which is preliminary data.</text>
</comment>
<organism evidence="1 2">
    <name type="scientific">Mucuna pruriens</name>
    <name type="common">Velvet bean</name>
    <name type="synonym">Dolichos pruriens</name>
    <dbReference type="NCBI Taxonomy" id="157652"/>
    <lineage>
        <taxon>Eukaryota</taxon>
        <taxon>Viridiplantae</taxon>
        <taxon>Streptophyta</taxon>
        <taxon>Embryophyta</taxon>
        <taxon>Tracheophyta</taxon>
        <taxon>Spermatophyta</taxon>
        <taxon>Magnoliopsida</taxon>
        <taxon>eudicotyledons</taxon>
        <taxon>Gunneridae</taxon>
        <taxon>Pentapetalae</taxon>
        <taxon>rosids</taxon>
        <taxon>fabids</taxon>
        <taxon>Fabales</taxon>
        <taxon>Fabaceae</taxon>
        <taxon>Papilionoideae</taxon>
        <taxon>50 kb inversion clade</taxon>
        <taxon>NPAAA clade</taxon>
        <taxon>indigoferoid/millettioid clade</taxon>
        <taxon>Phaseoleae</taxon>
        <taxon>Mucuna</taxon>
    </lineage>
</organism>
<dbReference type="OrthoDB" id="1689949at2759"/>
<dbReference type="InterPro" id="IPR043502">
    <property type="entry name" value="DNA/RNA_pol_sf"/>
</dbReference>
<dbReference type="CDD" id="cd01647">
    <property type="entry name" value="RT_LTR"/>
    <property type="match status" value="1"/>
</dbReference>
<protein>
    <submittedName>
        <fullName evidence="1">Retrovirus-related Pol polyprotein from transposon opus</fullName>
    </submittedName>
</protein>
<dbReference type="PANTHER" id="PTHR24559">
    <property type="entry name" value="TRANSPOSON TY3-I GAG-POL POLYPROTEIN"/>
    <property type="match status" value="1"/>
</dbReference>
<dbReference type="InterPro" id="IPR053134">
    <property type="entry name" value="RNA-dir_DNA_polymerase"/>
</dbReference>
<evidence type="ECO:0000313" key="2">
    <source>
        <dbReference type="Proteomes" id="UP000257109"/>
    </source>
</evidence>
<reference evidence="1" key="1">
    <citation type="submission" date="2018-05" db="EMBL/GenBank/DDBJ databases">
        <title>Draft genome of Mucuna pruriens seed.</title>
        <authorList>
            <person name="Nnadi N.E."/>
            <person name="Vos R."/>
            <person name="Hasami M.H."/>
            <person name="Devisetty U.K."/>
            <person name="Aguiy J.C."/>
        </authorList>
    </citation>
    <scope>NUCLEOTIDE SEQUENCE [LARGE SCALE GENOMIC DNA]</scope>
    <source>
        <strain evidence="1">JCA_2017</strain>
    </source>
</reference>
<dbReference type="Proteomes" id="UP000257109">
    <property type="component" value="Unassembled WGS sequence"/>
</dbReference>
<gene>
    <name evidence="1" type="primary">pol</name>
    <name evidence="1" type="ORF">CR513_19944</name>
</gene>
<dbReference type="Gene3D" id="3.30.70.270">
    <property type="match status" value="1"/>
</dbReference>
<sequence length="229" mass="26358">MELLAPRIIYPISDSLLVVAKKFRMTIVKNQNSELVLTRVQNNYKNLNQATQKDHFPLSFIDQVLERLASKSHYCFLDDFSSYIQIHIALVDQHKTTFQRCMLLESCMKVFMDDFMVYKPSFDACLESLSRVLDRYIETNFVLNFEKCHFMVTEGKVLGYLVSNKGIEVDKAKIDIISSLSHPASARGSLLPWTCMFLQEVHPKFQHNSLAIFQAFTIGCGLCLRSAMH</sequence>
<accession>A0A371H3B9</accession>